<dbReference type="InterPro" id="IPR011051">
    <property type="entry name" value="RmlC_Cupin_sf"/>
</dbReference>
<evidence type="ECO:0000256" key="7">
    <source>
        <dbReference type="ARBA" id="ARBA00023002"/>
    </source>
</evidence>
<dbReference type="CDD" id="cd10548">
    <property type="entry name" value="cupin_CDO"/>
    <property type="match status" value="1"/>
</dbReference>
<comment type="similarity">
    <text evidence="2 12">Belongs to the cysteine dioxygenase family.</text>
</comment>
<gene>
    <name evidence="14" type="ORF">ASPVEDRAFT_43532</name>
</gene>
<accession>A0A1L9PRG0</accession>
<feature type="cross-link" description="3'-(S-cysteinyl)-tyrosine (Cys-Tyr)" evidence="10">
    <location>
        <begin position="110"/>
        <end position="181"/>
    </location>
</feature>
<keyword evidence="8 11" id="KW-0408">Iron</keyword>
<keyword evidence="5 10" id="KW-0883">Thioether bond</keyword>
<evidence type="ECO:0000256" key="3">
    <source>
        <dbReference type="ARBA" id="ARBA00013133"/>
    </source>
</evidence>
<evidence type="ECO:0000313" key="15">
    <source>
        <dbReference type="Proteomes" id="UP000184073"/>
    </source>
</evidence>
<keyword evidence="7 12" id="KW-0560">Oxidoreductase</keyword>
<feature type="binding site" evidence="11">
    <location>
        <position position="103"/>
    </location>
    <ligand>
        <name>Fe cation</name>
        <dbReference type="ChEBI" id="CHEBI:24875"/>
        <note>catalytic</note>
    </ligand>
</feature>
<dbReference type="PANTHER" id="PTHR12918:SF1">
    <property type="entry name" value="CYSTEINE DIOXYGENASE TYPE 1"/>
    <property type="match status" value="1"/>
</dbReference>
<evidence type="ECO:0000256" key="2">
    <source>
        <dbReference type="ARBA" id="ARBA00006622"/>
    </source>
</evidence>
<sequence>MPYLTSGSDSPSDPGEPSSNTFEELVQDLSIALGPTSGLDSDDVDPLNIQRLMERYTSNQDDWLRFALGDSTRSYTRNLIDEGNGKSNLLILVWNPGRSSAIHDHANAHCVMKVLKGTLQETLYTWPDQERIEHGQVSPPQVKKVTTYGENQVTYMSDKLGLHKIHNPDPNNVAISLHRMYSVVTICPHPVCLTAARLFTSLHTAECRKLRGLHLR</sequence>
<dbReference type="Gene3D" id="2.60.120.10">
    <property type="entry name" value="Jelly Rolls"/>
    <property type="match status" value="1"/>
</dbReference>
<evidence type="ECO:0000256" key="8">
    <source>
        <dbReference type="ARBA" id="ARBA00023004"/>
    </source>
</evidence>
<dbReference type="GeneID" id="63728352"/>
<dbReference type="VEuPathDB" id="FungiDB:ASPVEDRAFT_43532"/>
<dbReference type="EMBL" id="KV878131">
    <property type="protein sequence ID" value="OJJ04083.1"/>
    <property type="molecule type" value="Genomic_DNA"/>
</dbReference>
<organism evidence="14 15">
    <name type="scientific">Aspergillus versicolor CBS 583.65</name>
    <dbReference type="NCBI Taxonomy" id="1036611"/>
    <lineage>
        <taxon>Eukaryota</taxon>
        <taxon>Fungi</taxon>
        <taxon>Dikarya</taxon>
        <taxon>Ascomycota</taxon>
        <taxon>Pezizomycotina</taxon>
        <taxon>Eurotiomycetes</taxon>
        <taxon>Eurotiomycetidae</taxon>
        <taxon>Eurotiales</taxon>
        <taxon>Aspergillaceae</taxon>
        <taxon>Aspergillus</taxon>
        <taxon>Aspergillus subgen. Nidulantes</taxon>
    </lineage>
</organism>
<dbReference type="AlphaFoldDB" id="A0A1L9PRG0"/>
<feature type="compositionally biased region" description="Low complexity" evidence="13">
    <location>
        <begin position="1"/>
        <end position="19"/>
    </location>
</feature>
<dbReference type="GO" id="GO:0017172">
    <property type="term" value="F:cysteine dioxygenase activity"/>
    <property type="evidence" value="ECO:0007669"/>
    <property type="project" value="UniProtKB-UniRule"/>
</dbReference>
<feature type="region of interest" description="Disordered" evidence="13">
    <location>
        <begin position="1"/>
        <end position="21"/>
    </location>
</feature>
<dbReference type="InterPro" id="IPR010300">
    <property type="entry name" value="CDO_1"/>
</dbReference>
<evidence type="ECO:0000256" key="12">
    <source>
        <dbReference type="RuleBase" id="RU366010"/>
    </source>
</evidence>
<dbReference type="STRING" id="1036611.A0A1L9PRG0"/>
<feature type="binding site" evidence="11">
    <location>
        <position position="163"/>
    </location>
    <ligand>
        <name>Fe cation</name>
        <dbReference type="ChEBI" id="CHEBI:24875"/>
        <note>catalytic</note>
    </ligand>
</feature>
<dbReference type="OrthoDB" id="543511at2759"/>
<comment type="catalytic activity">
    <reaction evidence="1 12">
        <text>L-cysteine + O2 = 3-sulfino-L-alanine + H(+)</text>
        <dbReference type="Rhea" id="RHEA:20441"/>
        <dbReference type="ChEBI" id="CHEBI:15378"/>
        <dbReference type="ChEBI" id="CHEBI:15379"/>
        <dbReference type="ChEBI" id="CHEBI:35235"/>
        <dbReference type="ChEBI" id="CHEBI:61085"/>
        <dbReference type="EC" id="1.13.11.20"/>
    </reaction>
</comment>
<evidence type="ECO:0000256" key="1">
    <source>
        <dbReference type="ARBA" id="ARBA00000629"/>
    </source>
</evidence>
<dbReference type="SUPFAM" id="SSF51182">
    <property type="entry name" value="RmlC-like cupins"/>
    <property type="match status" value="1"/>
</dbReference>
<evidence type="ECO:0000256" key="5">
    <source>
        <dbReference type="ARBA" id="ARBA00022784"/>
    </source>
</evidence>
<dbReference type="FunFam" id="2.60.120.10:FF:000189">
    <property type="entry name" value="Cysteine dioxygenase"/>
    <property type="match status" value="1"/>
</dbReference>
<evidence type="ECO:0000256" key="10">
    <source>
        <dbReference type="PIRSR" id="PIRSR610300-50"/>
    </source>
</evidence>
<dbReference type="Proteomes" id="UP000184073">
    <property type="component" value="Unassembled WGS sequence"/>
</dbReference>
<dbReference type="GO" id="GO:0019448">
    <property type="term" value="P:L-cysteine catabolic process"/>
    <property type="evidence" value="ECO:0007669"/>
    <property type="project" value="TreeGrafter"/>
</dbReference>
<name>A0A1L9PRG0_ASPVE</name>
<evidence type="ECO:0000256" key="6">
    <source>
        <dbReference type="ARBA" id="ARBA00022964"/>
    </source>
</evidence>
<reference evidence="15" key="1">
    <citation type="journal article" date="2017" name="Genome Biol.">
        <title>Comparative genomics reveals high biological diversity and specific adaptations in the industrially and medically important fungal genus Aspergillus.</title>
        <authorList>
            <person name="de Vries R.P."/>
            <person name="Riley R."/>
            <person name="Wiebenga A."/>
            <person name="Aguilar-Osorio G."/>
            <person name="Amillis S."/>
            <person name="Uchima C.A."/>
            <person name="Anderluh G."/>
            <person name="Asadollahi M."/>
            <person name="Askin M."/>
            <person name="Barry K."/>
            <person name="Battaglia E."/>
            <person name="Bayram O."/>
            <person name="Benocci T."/>
            <person name="Braus-Stromeyer S.A."/>
            <person name="Caldana C."/>
            <person name="Canovas D."/>
            <person name="Cerqueira G.C."/>
            <person name="Chen F."/>
            <person name="Chen W."/>
            <person name="Choi C."/>
            <person name="Clum A."/>
            <person name="Dos Santos R.A."/>
            <person name="Damasio A.R."/>
            <person name="Diallinas G."/>
            <person name="Emri T."/>
            <person name="Fekete E."/>
            <person name="Flipphi M."/>
            <person name="Freyberg S."/>
            <person name="Gallo A."/>
            <person name="Gournas C."/>
            <person name="Habgood R."/>
            <person name="Hainaut M."/>
            <person name="Harispe M.L."/>
            <person name="Henrissat B."/>
            <person name="Hilden K.S."/>
            <person name="Hope R."/>
            <person name="Hossain A."/>
            <person name="Karabika E."/>
            <person name="Karaffa L."/>
            <person name="Karanyi Z."/>
            <person name="Krasevec N."/>
            <person name="Kuo A."/>
            <person name="Kusch H."/>
            <person name="LaButti K."/>
            <person name="Lagendijk E.L."/>
            <person name="Lapidus A."/>
            <person name="Levasseur A."/>
            <person name="Lindquist E."/>
            <person name="Lipzen A."/>
            <person name="Logrieco A.F."/>
            <person name="MacCabe A."/>
            <person name="Maekelae M.R."/>
            <person name="Malavazi I."/>
            <person name="Melin P."/>
            <person name="Meyer V."/>
            <person name="Mielnichuk N."/>
            <person name="Miskei M."/>
            <person name="Molnar A.P."/>
            <person name="Mule G."/>
            <person name="Ngan C.Y."/>
            <person name="Orejas M."/>
            <person name="Orosz E."/>
            <person name="Ouedraogo J.P."/>
            <person name="Overkamp K.M."/>
            <person name="Park H.-S."/>
            <person name="Perrone G."/>
            <person name="Piumi F."/>
            <person name="Punt P.J."/>
            <person name="Ram A.F."/>
            <person name="Ramon A."/>
            <person name="Rauscher S."/>
            <person name="Record E."/>
            <person name="Riano-Pachon D.M."/>
            <person name="Robert V."/>
            <person name="Roehrig J."/>
            <person name="Ruller R."/>
            <person name="Salamov A."/>
            <person name="Salih N.S."/>
            <person name="Samson R.A."/>
            <person name="Sandor E."/>
            <person name="Sanguinetti M."/>
            <person name="Schuetze T."/>
            <person name="Sepcic K."/>
            <person name="Shelest E."/>
            <person name="Sherlock G."/>
            <person name="Sophianopoulou V."/>
            <person name="Squina F.M."/>
            <person name="Sun H."/>
            <person name="Susca A."/>
            <person name="Todd R.B."/>
            <person name="Tsang A."/>
            <person name="Unkles S.E."/>
            <person name="van de Wiele N."/>
            <person name="van Rossen-Uffink D."/>
            <person name="Oliveira J.V."/>
            <person name="Vesth T.C."/>
            <person name="Visser J."/>
            <person name="Yu J.-H."/>
            <person name="Zhou M."/>
            <person name="Andersen M.R."/>
            <person name="Archer D.B."/>
            <person name="Baker S.E."/>
            <person name="Benoit I."/>
            <person name="Brakhage A.A."/>
            <person name="Braus G.H."/>
            <person name="Fischer R."/>
            <person name="Frisvad J.C."/>
            <person name="Goldman G.H."/>
            <person name="Houbraken J."/>
            <person name="Oakley B."/>
            <person name="Pocsi I."/>
            <person name="Scazzocchio C."/>
            <person name="Seiboth B."/>
            <person name="vanKuyk P.A."/>
            <person name="Wortman J."/>
            <person name="Dyer P.S."/>
            <person name="Grigoriev I.V."/>
        </authorList>
    </citation>
    <scope>NUCLEOTIDE SEQUENCE [LARGE SCALE GENOMIC DNA]</scope>
    <source>
        <strain evidence="15">CBS 583.65</strain>
    </source>
</reference>
<dbReference type="EC" id="1.13.11.20" evidence="3 12"/>
<evidence type="ECO:0000256" key="13">
    <source>
        <dbReference type="SAM" id="MobiDB-lite"/>
    </source>
</evidence>
<dbReference type="InterPro" id="IPR014710">
    <property type="entry name" value="RmlC-like_jellyroll"/>
</dbReference>
<evidence type="ECO:0000313" key="14">
    <source>
        <dbReference type="EMBL" id="OJJ04083.1"/>
    </source>
</evidence>
<keyword evidence="6 12" id="KW-0223">Dioxygenase</keyword>
<evidence type="ECO:0000256" key="4">
    <source>
        <dbReference type="ARBA" id="ARBA00022723"/>
    </source>
</evidence>
<dbReference type="GO" id="GO:0008198">
    <property type="term" value="F:ferrous iron binding"/>
    <property type="evidence" value="ECO:0007669"/>
    <property type="project" value="TreeGrafter"/>
</dbReference>
<protein>
    <recommendedName>
        <fullName evidence="9 12">Cysteine dioxygenase</fullName>
        <ecNumber evidence="3 12">1.13.11.20</ecNumber>
    </recommendedName>
</protein>
<dbReference type="Pfam" id="PF05995">
    <property type="entry name" value="CDO_I"/>
    <property type="match status" value="1"/>
</dbReference>
<evidence type="ECO:0000256" key="9">
    <source>
        <dbReference type="ARBA" id="ARBA00070673"/>
    </source>
</evidence>
<feature type="binding site" evidence="11">
    <location>
        <position position="105"/>
    </location>
    <ligand>
        <name>Fe cation</name>
        <dbReference type="ChEBI" id="CHEBI:24875"/>
        <note>catalytic</note>
    </ligand>
</feature>
<dbReference type="RefSeq" id="XP_040669845.1">
    <property type="nucleotide sequence ID" value="XM_040812841.1"/>
</dbReference>
<evidence type="ECO:0000256" key="11">
    <source>
        <dbReference type="PIRSR" id="PIRSR610300-51"/>
    </source>
</evidence>
<dbReference type="PANTHER" id="PTHR12918">
    <property type="entry name" value="CYSTEINE DIOXYGENASE"/>
    <property type="match status" value="1"/>
</dbReference>
<comment type="cofactor">
    <cofactor evidence="12">
        <name>Fe cation</name>
        <dbReference type="ChEBI" id="CHEBI:24875"/>
    </cofactor>
    <text evidence="12">Binds 1 Fe cation per subunit.</text>
</comment>
<keyword evidence="4 11" id="KW-0479">Metal-binding</keyword>
<proteinExistence type="inferred from homology"/>
<keyword evidence="15" id="KW-1185">Reference proteome</keyword>